<keyword evidence="6 7" id="KW-0472">Membrane</keyword>
<dbReference type="GO" id="GO:0005886">
    <property type="term" value="C:plasma membrane"/>
    <property type="evidence" value="ECO:0007669"/>
    <property type="project" value="UniProtKB-SubCell"/>
</dbReference>
<keyword evidence="5 7" id="KW-1133">Transmembrane helix</keyword>
<evidence type="ECO:0000313" key="9">
    <source>
        <dbReference type="Proteomes" id="UP001151234"/>
    </source>
</evidence>
<evidence type="ECO:0000256" key="2">
    <source>
        <dbReference type="ARBA" id="ARBA00006679"/>
    </source>
</evidence>
<keyword evidence="3" id="KW-1003">Cell membrane</keyword>
<dbReference type="InterPro" id="IPR032808">
    <property type="entry name" value="DoxX"/>
</dbReference>
<proteinExistence type="inferred from homology"/>
<keyword evidence="9" id="KW-1185">Reference proteome</keyword>
<protein>
    <submittedName>
        <fullName evidence="8">DoxX family protein</fullName>
    </submittedName>
</protein>
<dbReference type="EMBL" id="JAPJZI010000001">
    <property type="protein sequence ID" value="MDA5400070.1"/>
    <property type="molecule type" value="Genomic_DNA"/>
</dbReference>
<organism evidence="8 9">
    <name type="scientific">Hoeflea prorocentri</name>
    <dbReference type="NCBI Taxonomy" id="1922333"/>
    <lineage>
        <taxon>Bacteria</taxon>
        <taxon>Pseudomonadati</taxon>
        <taxon>Pseudomonadota</taxon>
        <taxon>Alphaproteobacteria</taxon>
        <taxon>Hyphomicrobiales</taxon>
        <taxon>Rhizobiaceae</taxon>
        <taxon>Hoeflea</taxon>
    </lineage>
</organism>
<dbReference type="AlphaFoldDB" id="A0A9X3UK38"/>
<comment type="caution">
    <text evidence="8">The sequence shown here is derived from an EMBL/GenBank/DDBJ whole genome shotgun (WGS) entry which is preliminary data.</text>
</comment>
<feature type="transmembrane region" description="Helical" evidence="7">
    <location>
        <begin position="7"/>
        <end position="27"/>
    </location>
</feature>
<comment type="subcellular location">
    <subcellularLocation>
        <location evidence="1">Cell membrane</location>
        <topology evidence="1">Multi-pass membrane protein</topology>
    </subcellularLocation>
</comment>
<evidence type="ECO:0000256" key="6">
    <source>
        <dbReference type="ARBA" id="ARBA00023136"/>
    </source>
</evidence>
<name>A0A9X3UK38_9HYPH</name>
<comment type="similarity">
    <text evidence="2">Belongs to the DoxX family.</text>
</comment>
<feature type="transmembrane region" description="Helical" evidence="7">
    <location>
        <begin position="39"/>
        <end position="64"/>
    </location>
</feature>
<evidence type="ECO:0000256" key="1">
    <source>
        <dbReference type="ARBA" id="ARBA00004651"/>
    </source>
</evidence>
<evidence type="ECO:0000256" key="7">
    <source>
        <dbReference type="SAM" id="Phobius"/>
    </source>
</evidence>
<feature type="transmembrane region" description="Helical" evidence="7">
    <location>
        <begin position="71"/>
        <end position="88"/>
    </location>
</feature>
<sequence>MSHSTTVLIGRILLALIFIMAGLGKIGDPANNAAYFESLGLPMAAVMVWLVVAFEVLAGIAILIGFMTRPAAYLLALFCIASALLAHFDFGDQIQMIMFLKNLAIAGGFLVLAANGPGSISLDAKRAG</sequence>
<evidence type="ECO:0000256" key="4">
    <source>
        <dbReference type="ARBA" id="ARBA00022692"/>
    </source>
</evidence>
<dbReference type="Pfam" id="PF07681">
    <property type="entry name" value="DoxX"/>
    <property type="match status" value="1"/>
</dbReference>
<dbReference type="PANTHER" id="PTHR33452">
    <property type="entry name" value="OXIDOREDUCTASE CATD-RELATED"/>
    <property type="match status" value="1"/>
</dbReference>
<dbReference type="RefSeq" id="WP_267991480.1">
    <property type="nucleotide sequence ID" value="NZ_JAPJZI010000001.1"/>
</dbReference>
<evidence type="ECO:0000256" key="5">
    <source>
        <dbReference type="ARBA" id="ARBA00022989"/>
    </source>
</evidence>
<dbReference type="Proteomes" id="UP001151234">
    <property type="component" value="Unassembled WGS sequence"/>
</dbReference>
<reference evidence="8" key="1">
    <citation type="submission" date="2022-11" db="EMBL/GenBank/DDBJ databases">
        <title>Draft genome sequence of Hoeflea poritis E7-10 and Hoeflea prorocentri PM5-8, separated from scleractinian coral Porites lutea and marine dinoflagellate.</title>
        <authorList>
            <person name="Zhang G."/>
            <person name="Wei Q."/>
            <person name="Cai L."/>
        </authorList>
    </citation>
    <scope>NUCLEOTIDE SEQUENCE</scope>
    <source>
        <strain evidence="8">PM5-8</strain>
    </source>
</reference>
<keyword evidence="4 7" id="KW-0812">Transmembrane</keyword>
<evidence type="ECO:0000313" key="8">
    <source>
        <dbReference type="EMBL" id="MDA5400070.1"/>
    </source>
</evidence>
<feature type="transmembrane region" description="Helical" evidence="7">
    <location>
        <begin position="94"/>
        <end position="116"/>
    </location>
</feature>
<evidence type="ECO:0000256" key="3">
    <source>
        <dbReference type="ARBA" id="ARBA00022475"/>
    </source>
</evidence>
<dbReference type="InterPro" id="IPR051907">
    <property type="entry name" value="DoxX-like_oxidoreductase"/>
</dbReference>
<accession>A0A9X3UK38</accession>
<dbReference type="PANTHER" id="PTHR33452:SF1">
    <property type="entry name" value="INNER MEMBRANE PROTEIN YPHA-RELATED"/>
    <property type="match status" value="1"/>
</dbReference>
<gene>
    <name evidence="8" type="ORF">OQ273_15930</name>
</gene>